<feature type="domain" description="Major facilitator superfamily (MFS) profile" evidence="8">
    <location>
        <begin position="26"/>
        <end position="530"/>
    </location>
</feature>
<evidence type="ECO:0000256" key="3">
    <source>
        <dbReference type="ARBA" id="ARBA00022692"/>
    </source>
</evidence>
<dbReference type="Gene3D" id="1.20.1250.20">
    <property type="entry name" value="MFS general substrate transporter like domains"/>
    <property type="match status" value="2"/>
</dbReference>
<feature type="transmembrane region" description="Helical" evidence="7">
    <location>
        <begin position="384"/>
        <end position="402"/>
    </location>
</feature>
<feature type="transmembrane region" description="Helical" evidence="7">
    <location>
        <begin position="478"/>
        <end position="497"/>
    </location>
</feature>
<sequence length="665" mass="70024">MKEDSTDETEQARLPASAERKLNWRILPGLAMLSIVNQLDRANLSYASVTMNKDLGISTATYGLGSGLYFIGYACCQIPANMLLTRIGGPRWLASICVIWGIIAGCFGAINSTAAFLVMRMLLGIAESGAIPGMWTYVATFYLPHRCTIPMTMVMAGITAAQVIGAPLAAALLQMDGIAGLEAWRWLFIIEGIPAVLLGFYWWFLMPHSPATAPMLSDAERTALTSALAAAHRHDAEEQQAQVIGAMKDQGWKAALRPLSLGGAAGIAPGNGSKNGAQQETDAPQDEDPKTASPASPEAVSATEGAQPRAYPAAGQQQQQPGRPPRRTLAEDWASLLLALRAPVVWSGAVWRMFYCTCLNGFTFFVPLMLKSLLGASATSDTKVILLTTIPWACAALTHLFNSMHSQHVGERRWHICVPWMAGSICLYCLAAAADAGKVSALLVLILAVMGVNGADGPDVSWITSMLTAPERLLGHPFINMIANIGGFVGPYVIGAINTQTGSYDGSYYFMAACGTTAALLVALFPTRWSHVPALKHGDRLQGAAAAGAEPDAAGAAAWEAAAAAAAAEAGAAGENEAARRHMRRRRRTLTSSFLRAMAEGGNGECQLACPEPIRAAMLAHLEAEDARVLGPHAATVNLGSLATGKGALGTLGANGDDMARSLTV</sequence>
<feature type="transmembrane region" description="Helical" evidence="7">
    <location>
        <begin position="185"/>
        <end position="205"/>
    </location>
</feature>
<comment type="subcellular location">
    <subcellularLocation>
        <location evidence="1">Membrane</location>
        <topology evidence="1">Multi-pass membrane protein</topology>
    </subcellularLocation>
</comment>
<feature type="transmembrane region" description="Helical" evidence="7">
    <location>
        <begin position="358"/>
        <end position="378"/>
    </location>
</feature>
<keyword evidence="3 7" id="KW-0812">Transmembrane</keyword>
<comment type="caution">
    <text evidence="9">The sequence shown here is derived from an EMBL/GenBank/DDBJ whole genome shotgun (WGS) entry which is preliminary data.</text>
</comment>
<feature type="transmembrane region" description="Helical" evidence="7">
    <location>
        <begin position="60"/>
        <end position="80"/>
    </location>
</feature>
<evidence type="ECO:0000256" key="1">
    <source>
        <dbReference type="ARBA" id="ARBA00004141"/>
    </source>
</evidence>
<feature type="transmembrane region" description="Helical" evidence="7">
    <location>
        <begin position="149"/>
        <end position="173"/>
    </location>
</feature>
<evidence type="ECO:0000256" key="5">
    <source>
        <dbReference type="ARBA" id="ARBA00023136"/>
    </source>
</evidence>
<dbReference type="FunFam" id="1.20.1250.20:FF:000018">
    <property type="entry name" value="MFS transporter permease"/>
    <property type="match status" value="1"/>
</dbReference>
<name>A0AAD5DGF4_9CHLO</name>
<dbReference type="PANTHER" id="PTHR43791">
    <property type="entry name" value="PERMEASE-RELATED"/>
    <property type="match status" value="1"/>
</dbReference>
<dbReference type="PROSITE" id="PS50850">
    <property type="entry name" value="MFS"/>
    <property type="match status" value="1"/>
</dbReference>
<keyword evidence="10" id="KW-1185">Reference proteome</keyword>
<evidence type="ECO:0000256" key="2">
    <source>
        <dbReference type="ARBA" id="ARBA00022448"/>
    </source>
</evidence>
<keyword evidence="5 7" id="KW-0472">Membrane</keyword>
<evidence type="ECO:0000313" key="10">
    <source>
        <dbReference type="Proteomes" id="UP001205105"/>
    </source>
</evidence>
<dbReference type="InterPro" id="IPR036259">
    <property type="entry name" value="MFS_trans_sf"/>
</dbReference>
<dbReference type="InterPro" id="IPR020846">
    <property type="entry name" value="MFS_dom"/>
</dbReference>
<gene>
    <name evidence="9" type="ORF">COHA_009795</name>
</gene>
<dbReference type="SUPFAM" id="SSF103473">
    <property type="entry name" value="MFS general substrate transporter"/>
    <property type="match status" value="1"/>
</dbReference>
<dbReference type="GO" id="GO:0022857">
    <property type="term" value="F:transmembrane transporter activity"/>
    <property type="evidence" value="ECO:0007669"/>
    <property type="project" value="InterPro"/>
</dbReference>
<proteinExistence type="predicted"/>
<dbReference type="PANTHER" id="PTHR43791:SF36">
    <property type="entry name" value="TRANSPORTER, PUTATIVE (AFU_ORTHOLOGUE AFUA_6G08340)-RELATED"/>
    <property type="match status" value="1"/>
</dbReference>
<organism evidence="9 10">
    <name type="scientific">Chlorella ohadii</name>
    <dbReference type="NCBI Taxonomy" id="2649997"/>
    <lineage>
        <taxon>Eukaryota</taxon>
        <taxon>Viridiplantae</taxon>
        <taxon>Chlorophyta</taxon>
        <taxon>core chlorophytes</taxon>
        <taxon>Trebouxiophyceae</taxon>
        <taxon>Chlorellales</taxon>
        <taxon>Chlorellaceae</taxon>
        <taxon>Chlorella clade</taxon>
        <taxon>Chlorella</taxon>
    </lineage>
</organism>
<protein>
    <recommendedName>
        <fullName evidence="8">Major facilitator superfamily (MFS) profile domain-containing protein</fullName>
    </recommendedName>
</protein>
<feature type="transmembrane region" description="Helical" evidence="7">
    <location>
        <begin position="122"/>
        <end position="143"/>
    </location>
</feature>
<feature type="compositionally biased region" description="Polar residues" evidence="6">
    <location>
        <begin position="272"/>
        <end position="282"/>
    </location>
</feature>
<feature type="compositionally biased region" description="Low complexity" evidence="6">
    <location>
        <begin position="305"/>
        <end position="321"/>
    </location>
</feature>
<evidence type="ECO:0000313" key="9">
    <source>
        <dbReference type="EMBL" id="KAI7836336.1"/>
    </source>
</evidence>
<reference evidence="9" key="1">
    <citation type="submission" date="2020-11" db="EMBL/GenBank/DDBJ databases">
        <title>Chlorella ohadii genome sequencing and assembly.</title>
        <authorList>
            <person name="Murik O."/>
            <person name="Treves H."/>
            <person name="Kedem I."/>
            <person name="Shotland Y."/>
            <person name="Kaplan A."/>
        </authorList>
    </citation>
    <scope>NUCLEOTIDE SEQUENCE</scope>
    <source>
        <strain evidence="9">1</strain>
    </source>
</reference>
<evidence type="ECO:0000259" key="8">
    <source>
        <dbReference type="PROSITE" id="PS50850"/>
    </source>
</evidence>
<dbReference type="GO" id="GO:0016020">
    <property type="term" value="C:membrane"/>
    <property type="evidence" value="ECO:0007669"/>
    <property type="project" value="UniProtKB-SubCell"/>
</dbReference>
<feature type="transmembrane region" description="Helical" evidence="7">
    <location>
        <begin position="509"/>
        <end position="527"/>
    </location>
</feature>
<keyword evidence="2" id="KW-0813">Transport</keyword>
<dbReference type="EMBL" id="JADXDR010000193">
    <property type="protein sequence ID" value="KAI7836336.1"/>
    <property type="molecule type" value="Genomic_DNA"/>
</dbReference>
<dbReference type="InterPro" id="IPR011701">
    <property type="entry name" value="MFS"/>
</dbReference>
<evidence type="ECO:0000256" key="7">
    <source>
        <dbReference type="SAM" id="Phobius"/>
    </source>
</evidence>
<dbReference type="Proteomes" id="UP001205105">
    <property type="component" value="Unassembled WGS sequence"/>
</dbReference>
<feature type="region of interest" description="Disordered" evidence="6">
    <location>
        <begin position="267"/>
        <end position="327"/>
    </location>
</feature>
<dbReference type="Pfam" id="PF07690">
    <property type="entry name" value="MFS_1"/>
    <property type="match status" value="1"/>
</dbReference>
<evidence type="ECO:0000256" key="6">
    <source>
        <dbReference type="SAM" id="MobiDB-lite"/>
    </source>
</evidence>
<accession>A0AAD5DGF4</accession>
<evidence type="ECO:0000256" key="4">
    <source>
        <dbReference type="ARBA" id="ARBA00022989"/>
    </source>
</evidence>
<feature type="transmembrane region" description="Helical" evidence="7">
    <location>
        <begin position="92"/>
        <end position="110"/>
    </location>
</feature>
<dbReference type="AlphaFoldDB" id="A0AAD5DGF4"/>
<keyword evidence="4 7" id="KW-1133">Transmembrane helix</keyword>